<reference evidence="3 4" key="1">
    <citation type="journal article" date="2015" name="Nature">
        <title>rRNA introns, odd ribosomes, and small enigmatic genomes across a large radiation of phyla.</title>
        <authorList>
            <person name="Brown C.T."/>
            <person name="Hug L.A."/>
            <person name="Thomas B.C."/>
            <person name="Sharon I."/>
            <person name="Castelle C.J."/>
            <person name="Singh A."/>
            <person name="Wilkins M.J."/>
            <person name="Williams K.H."/>
            <person name="Banfield J.F."/>
        </authorList>
    </citation>
    <scope>NUCLEOTIDE SEQUENCE [LARGE SCALE GENOMIC DNA]</scope>
</reference>
<protein>
    <submittedName>
        <fullName evidence="3">Deoxycytidine deaminase</fullName>
    </submittedName>
</protein>
<dbReference type="SUPFAM" id="SSF51283">
    <property type="entry name" value="dUTPase-like"/>
    <property type="match status" value="1"/>
</dbReference>
<evidence type="ECO:0000313" key="3">
    <source>
        <dbReference type="EMBL" id="KKR30433.1"/>
    </source>
</evidence>
<organism evidence="3 4">
    <name type="scientific">Candidatus Woesebacteria bacterium GW2011_GWA1_39_8</name>
    <dbReference type="NCBI Taxonomy" id="1618552"/>
    <lineage>
        <taxon>Bacteria</taxon>
        <taxon>Candidatus Woeseibacteriota</taxon>
    </lineage>
</organism>
<accession>A0A0G0PR62</accession>
<evidence type="ECO:0000256" key="2">
    <source>
        <dbReference type="ARBA" id="ARBA00023080"/>
    </source>
</evidence>
<dbReference type="AlphaFoldDB" id="A0A0G0PR62"/>
<keyword evidence="1" id="KW-0378">Hydrolase</keyword>
<keyword evidence="2" id="KW-0546">Nucleotide metabolism</keyword>
<dbReference type="EMBL" id="LBXL01000007">
    <property type="protein sequence ID" value="KKR30433.1"/>
    <property type="molecule type" value="Genomic_DNA"/>
</dbReference>
<dbReference type="InterPro" id="IPR033704">
    <property type="entry name" value="dUTPase_trimeric"/>
</dbReference>
<sequence>MPIGPKILLKLVKEKKLVENLTERELKNPEGAGFDLRLGEVHELKGKGFLGIEERKTPDTKVLASYIEGKKKTFTFKAGSYYLVKTLESVNLPENIGGYLFPRSTIFRSGLLQGLSQIAPGYSGPLVTSIANVGPSEIEIELGARFMHVQFEYVDGGGTSYRGQWRGGRVLMKKKEKQV</sequence>
<evidence type="ECO:0000313" key="4">
    <source>
        <dbReference type="Proteomes" id="UP000034793"/>
    </source>
</evidence>
<dbReference type="Pfam" id="PF22769">
    <property type="entry name" value="DCD"/>
    <property type="match status" value="1"/>
</dbReference>
<dbReference type="PANTHER" id="PTHR42680:SF3">
    <property type="entry name" value="DCTP DEAMINASE"/>
    <property type="match status" value="1"/>
</dbReference>
<dbReference type="Gene3D" id="2.70.40.10">
    <property type="match status" value="1"/>
</dbReference>
<comment type="caution">
    <text evidence="3">The sequence shown here is derived from an EMBL/GenBank/DDBJ whole genome shotgun (WGS) entry which is preliminary data.</text>
</comment>
<evidence type="ECO:0000256" key="1">
    <source>
        <dbReference type="ARBA" id="ARBA00022801"/>
    </source>
</evidence>
<proteinExistence type="predicted"/>
<dbReference type="PANTHER" id="PTHR42680">
    <property type="entry name" value="DCTP DEAMINASE"/>
    <property type="match status" value="1"/>
</dbReference>
<dbReference type="Proteomes" id="UP000034793">
    <property type="component" value="Unassembled WGS sequence"/>
</dbReference>
<dbReference type="InterPro" id="IPR036157">
    <property type="entry name" value="dUTPase-like_sf"/>
</dbReference>
<name>A0A0G0PR62_9BACT</name>
<dbReference type="GO" id="GO:0006229">
    <property type="term" value="P:dUTP biosynthetic process"/>
    <property type="evidence" value="ECO:0007669"/>
    <property type="project" value="InterPro"/>
</dbReference>
<dbReference type="InterPro" id="IPR011962">
    <property type="entry name" value="dCTP_deaminase"/>
</dbReference>
<dbReference type="GO" id="GO:0008829">
    <property type="term" value="F:dCTP deaminase activity"/>
    <property type="evidence" value="ECO:0007669"/>
    <property type="project" value="InterPro"/>
</dbReference>
<dbReference type="CDD" id="cd07557">
    <property type="entry name" value="trimeric_dUTPase"/>
    <property type="match status" value="1"/>
</dbReference>
<gene>
    <name evidence="3" type="ORF">UT61_C0007G0009</name>
</gene>